<keyword evidence="5 6" id="KW-0472">Membrane</keyword>
<name>A0ABR6BP19_9PSEU</name>
<keyword evidence="8" id="KW-1185">Reference proteome</keyword>
<evidence type="ECO:0000256" key="6">
    <source>
        <dbReference type="SAM" id="Phobius"/>
    </source>
</evidence>
<feature type="transmembrane region" description="Helical" evidence="6">
    <location>
        <begin position="71"/>
        <end position="93"/>
    </location>
</feature>
<dbReference type="InterPro" id="IPR001123">
    <property type="entry name" value="LeuE-type"/>
</dbReference>
<evidence type="ECO:0000256" key="1">
    <source>
        <dbReference type="ARBA" id="ARBA00004651"/>
    </source>
</evidence>
<dbReference type="Proteomes" id="UP000517916">
    <property type="component" value="Unassembled WGS sequence"/>
</dbReference>
<comment type="caution">
    <text evidence="7">The sequence shown here is derived from an EMBL/GenBank/DDBJ whole genome shotgun (WGS) entry which is preliminary data.</text>
</comment>
<feature type="transmembrane region" description="Helical" evidence="6">
    <location>
        <begin position="141"/>
        <end position="170"/>
    </location>
</feature>
<keyword evidence="4 6" id="KW-1133">Transmembrane helix</keyword>
<gene>
    <name evidence="7" type="ORF">BC739_005866</name>
</gene>
<sequence length="202" mass="21229">MNWGAAVGFGLAVLPICLTPGASFTLVTQRVAANGRWDGVLVILGTATGLCTHAALAALGLSALVMRSAEAFTVVRLLGAVYLVYLGVSLLWSSRAKAPRRLPWTGHGSYLQGLLGNVLNPKAASVYLTLAPQFLDPAKPIGVQLAVLAAAHVVVAASWLLVWTFVVSGARTVVRRPGFRRVLDRVTATVLIVLGLRTAAPR</sequence>
<keyword evidence="3 6" id="KW-0812">Transmembrane</keyword>
<evidence type="ECO:0000313" key="8">
    <source>
        <dbReference type="Proteomes" id="UP000517916"/>
    </source>
</evidence>
<evidence type="ECO:0000313" key="7">
    <source>
        <dbReference type="EMBL" id="MBA8928649.1"/>
    </source>
</evidence>
<dbReference type="PANTHER" id="PTHR30086:SF20">
    <property type="entry name" value="ARGININE EXPORTER PROTEIN ARGO-RELATED"/>
    <property type="match status" value="1"/>
</dbReference>
<evidence type="ECO:0000256" key="2">
    <source>
        <dbReference type="ARBA" id="ARBA00022475"/>
    </source>
</evidence>
<evidence type="ECO:0000256" key="3">
    <source>
        <dbReference type="ARBA" id="ARBA00022692"/>
    </source>
</evidence>
<dbReference type="RefSeq" id="WP_182838971.1">
    <property type="nucleotide sequence ID" value="NZ_BAAABQ010000032.1"/>
</dbReference>
<accession>A0ABR6BP19</accession>
<organism evidence="7 8">
    <name type="scientific">Kutzneria viridogrisea</name>
    <dbReference type="NCBI Taxonomy" id="47990"/>
    <lineage>
        <taxon>Bacteria</taxon>
        <taxon>Bacillati</taxon>
        <taxon>Actinomycetota</taxon>
        <taxon>Actinomycetes</taxon>
        <taxon>Pseudonocardiales</taxon>
        <taxon>Pseudonocardiaceae</taxon>
        <taxon>Kutzneria</taxon>
    </lineage>
</organism>
<protein>
    <submittedName>
        <fullName evidence="7">Threonine/homoserine/homoserine lactone efflux protein</fullName>
    </submittedName>
</protein>
<feature type="transmembrane region" description="Helical" evidence="6">
    <location>
        <begin position="114"/>
        <end position="135"/>
    </location>
</feature>
<reference evidence="7 8" key="1">
    <citation type="submission" date="2020-08" db="EMBL/GenBank/DDBJ databases">
        <title>Genomic Encyclopedia of Archaeal and Bacterial Type Strains, Phase II (KMG-II): from individual species to whole genera.</title>
        <authorList>
            <person name="Goeker M."/>
        </authorList>
    </citation>
    <scope>NUCLEOTIDE SEQUENCE [LARGE SCALE GENOMIC DNA]</scope>
    <source>
        <strain evidence="7 8">DSM 43850</strain>
    </source>
</reference>
<evidence type="ECO:0000256" key="5">
    <source>
        <dbReference type="ARBA" id="ARBA00023136"/>
    </source>
</evidence>
<dbReference type="Pfam" id="PF01810">
    <property type="entry name" value="LysE"/>
    <property type="match status" value="1"/>
</dbReference>
<keyword evidence="2" id="KW-1003">Cell membrane</keyword>
<dbReference type="PANTHER" id="PTHR30086">
    <property type="entry name" value="ARGININE EXPORTER PROTEIN ARGO"/>
    <property type="match status" value="1"/>
</dbReference>
<dbReference type="EMBL" id="JACJID010000004">
    <property type="protein sequence ID" value="MBA8928649.1"/>
    <property type="molecule type" value="Genomic_DNA"/>
</dbReference>
<dbReference type="PIRSF" id="PIRSF006324">
    <property type="entry name" value="LeuE"/>
    <property type="match status" value="1"/>
</dbReference>
<feature type="transmembrane region" description="Helical" evidence="6">
    <location>
        <begin position="39"/>
        <end position="65"/>
    </location>
</feature>
<proteinExistence type="predicted"/>
<feature type="transmembrane region" description="Helical" evidence="6">
    <location>
        <begin position="6"/>
        <end position="27"/>
    </location>
</feature>
<comment type="subcellular location">
    <subcellularLocation>
        <location evidence="1">Cell membrane</location>
        <topology evidence="1">Multi-pass membrane protein</topology>
    </subcellularLocation>
</comment>
<evidence type="ECO:0000256" key="4">
    <source>
        <dbReference type="ARBA" id="ARBA00022989"/>
    </source>
</evidence>